<dbReference type="GO" id="GO:0046872">
    <property type="term" value="F:metal ion binding"/>
    <property type="evidence" value="ECO:0007669"/>
    <property type="project" value="UniProtKB-KW"/>
</dbReference>
<feature type="disulfide bond" description="Redox-active" evidence="4">
    <location>
        <begin position="67"/>
        <end position="71"/>
    </location>
</feature>
<dbReference type="STRING" id="264697.ABE28_013335"/>
<keyword evidence="4" id="KW-1015">Disulfide bond</keyword>
<dbReference type="Proteomes" id="UP000077926">
    <property type="component" value="Chromosome"/>
</dbReference>
<organism evidence="7 8">
    <name type="scientific">Peribacillus muralis</name>
    <dbReference type="NCBI Taxonomy" id="264697"/>
    <lineage>
        <taxon>Bacteria</taxon>
        <taxon>Bacillati</taxon>
        <taxon>Bacillota</taxon>
        <taxon>Bacilli</taxon>
        <taxon>Bacillales</taxon>
        <taxon>Bacillaceae</taxon>
        <taxon>Peribacillus</taxon>
    </lineage>
</organism>
<reference evidence="7 8" key="1">
    <citation type="submission" date="2016-08" db="EMBL/GenBank/DDBJ databases">
        <title>Complete genome sequence of Bacillus muralis G25-68, a strain with toxicity to nematodes.</title>
        <authorList>
            <person name="Zheng Z."/>
        </authorList>
    </citation>
    <scope>NUCLEOTIDE SEQUENCE [LARGE SCALE GENOMIC DNA]</scope>
    <source>
        <strain evidence="7 8">G25-68</strain>
    </source>
</reference>
<dbReference type="PROSITE" id="PS51257">
    <property type="entry name" value="PROKAR_LIPOPROTEIN"/>
    <property type="match status" value="1"/>
</dbReference>
<dbReference type="InterPro" id="IPR003782">
    <property type="entry name" value="SCO1/SenC"/>
</dbReference>
<feature type="binding site" evidence="3">
    <location>
        <position position="67"/>
    </location>
    <ligand>
        <name>Cu cation</name>
        <dbReference type="ChEBI" id="CHEBI:23378"/>
    </ligand>
</feature>
<proteinExistence type="inferred from homology"/>
<dbReference type="OrthoDB" id="9811998at2"/>
<feature type="binding site" evidence="3">
    <location>
        <position position="71"/>
    </location>
    <ligand>
        <name>Cu cation</name>
        <dbReference type="ChEBI" id="CHEBI:23378"/>
    </ligand>
</feature>
<dbReference type="InterPro" id="IPR013766">
    <property type="entry name" value="Thioredoxin_domain"/>
</dbReference>
<name>A0A1B3XQ47_9BACI</name>
<evidence type="ECO:0000256" key="1">
    <source>
        <dbReference type="ARBA" id="ARBA00010996"/>
    </source>
</evidence>
<gene>
    <name evidence="7" type="ORF">ABE28_013335</name>
</gene>
<dbReference type="SUPFAM" id="SSF52833">
    <property type="entry name" value="Thioredoxin-like"/>
    <property type="match status" value="1"/>
</dbReference>
<accession>A0A1B3XQ47</accession>
<dbReference type="Gene3D" id="3.40.30.10">
    <property type="entry name" value="Glutaredoxin"/>
    <property type="match status" value="1"/>
</dbReference>
<feature type="signal peptide" evidence="5">
    <location>
        <begin position="1"/>
        <end position="26"/>
    </location>
</feature>
<keyword evidence="2 3" id="KW-0186">Copper</keyword>
<feature type="chain" id="PRO_5039361139" evidence="5">
    <location>
        <begin position="27"/>
        <end position="196"/>
    </location>
</feature>
<evidence type="ECO:0000313" key="8">
    <source>
        <dbReference type="Proteomes" id="UP000077926"/>
    </source>
</evidence>
<keyword evidence="3" id="KW-0479">Metal-binding</keyword>
<evidence type="ECO:0000256" key="2">
    <source>
        <dbReference type="ARBA" id="ARBA00023008"/>
    </source>
</evidence>
<evidence type="ECO:0000256" key="3">
    <source>
        <dbReference type="PIRSR" id="PIRSR603782-1"/>
    </source>
</evidence>
<dbReference type="Pfam" id="PF02630">
    <property type="entry name" value="SCO1-SenC"/>
    <property type="match status" value="1"/>
</dbReference>
<comment type="similarity">
    <text evidence="1">Belongs to the SCO1/2 family.</text>
</comment>
<dbReference type="EMBL" id="CP017080">
    <property type="protein sequence ID" value="AOH55336.1"/>
    <property type="molecule type" value="Genomic_DNA"/>
</dbReference>
<dbReference type="RefSeq" id="WP_064467405.1">
    <property type="nucleotide sequence ID" value="NZ_CP017080.1"/>
</dbReference>
<dbReference type="PROSITE" id="PS51352">
    <property type="entry name" value="THIOREDOXIN_2"/>
    <property type="match status" value="1"/>
</dbReference>
<dbReference type="AlphaFoldDB" id="A0A1B3XQ47"/>
<evidence type="ECO:0000256" key="5">
    <source>
        <dbReference type="SAM" id="SignalP"/>
    </source>
</evidence>
<sequence length="196" mass="22535">MRKLHVLMAAMGASILLLLTACGSNGVPDAKNWDLEDFSYIDQDGKPFSKSDLKGKVWVADFIFTSCETVCLPMTSNMSKLQQQLKDEGVEDVEFVSFSVDPEIDKPEVMKKYGNQFNVDYRNWHFLTGYGQEEIEQFALDNFKTLVKKPEKEDQVIHGTSFFLMDQEGKIIRDYTGLQDIPFEDIIKHIKILQNY</sequence>
<dbReference type="PANTHER" id="PTHR12151:SF25">
    <property type="entry name" value="LINALOOL DEHYDRATASE_ISOMERASE DOMAIN-CONTAINING PROTEIN"/>
    <property type="match status" value="1"/>
</dbReference>
<protein>
    <submittedName>
        <fullName evidence="7">Cytochrome c oxidase assembly protein</fullName>
    </submittedName>
</protein>
<dbReference type="KEGG" id="bmur:ABE28_013335"/>
<feature type="domain" description="Thioredoxin" evidence="6">
    <location>
        <begin position="29"/>
        <end position="195"/>
    </location>
</feature>
<dbReference type="CDD" id="cd02968">
    <property type="entry name" value="SCO"/>
    <property type="match status" value="1"/>
</dbReference>
<evidence type="ECO:0000256" key="4">
    <source>
        <dbReference type="PIRSR" id="PIRSR603782-2"/>
    </source>
</evidence>
<evidence type="ECO:0000259" key="6">
    <source>
        <dbReference type="PROSITE" id="PS51352"/>
    </source>
</evidence>
<dbReference type="InterPro" id="IPR036249">
    <property type="entry name" value="Thioredoxin-like_sf"/>
</dbReference>
<evidence type="ECO:0000313" key="7">
    <source>
        <dbReference type="EMBL" id="AOH55336.1"/>
    </source>
</evidence>
<dbReference type="PANTHER" id="PTHR12151">
    <property type="entry name" value="ELECTRON TRANSPORT PROTIN SCO1/SENC FAMILY MEMBER"/>
    <property type="match status" value="1"/>
</dbReference>
<keyword evidence="8" id="KW-1185">Reference proteome</keyword>
<feature type="binding site" evidence="3">
    <location>
        <position position="158"/>
    </location>
    <ligand>
        <name>Cu cation</name>
        <dbReference type="ChEBI" id="CHEBI:23378"/>
    </ligand>
</feature>
<keyword evidence="5" id="KW-0732">Signal</keyword>